<reference evidence="2 3" key="1">
    <citation type="submission" date="2022-06" db="EMBL/GenBank/DDBJ databases">
        <title>Mycolicibacterium sp. CAU 1645 isolated from seawater.</title>
        <authorList>
            <person name="Kim W."/>
        </authorList>
    </citation>
    <scope>NUCLEOTIDE SEQUENCE [LARGE SCALE GENOMIC DNA]</scope>
    <source>
        <strain evidence="2 3">CAU 1645</strain>
    </source>
</reference>
<gene>
    <name evidence="2" type="ORF">NM203_09350</name>
</gene>
<feature type="compositionally biased region" description="Polar residues" evidence="1">
    <location>
        <begin position="1"/>
        <end position="30"/>
    </location>
</feature>
<accession>A0ABT1LZS0</accession>
<organism evidence="2 3">
    <name type="scientific">Mycolicibacterium arenosum</name>
    <dbReference type="NCBI Taxonomy" id="2952157"/>
    <lineage>
        <taxon>Bacteria</taxon>
        <taxon>Bacillati</taxon>
        <taxon>Actinomycetota</taxon>
        <taxon>Actinomycetes</taxon>
        <taxon>Mycobacteriales</taxon>
        <taxon>Mycobacteriaceae</taxon>
        <taxon>Mycolicibacterium</taxon>
    </lineage>
</organism>
<evidence type="ECO:0000313" key="2">
    <source>
        <dbReference type="EMBL" id="MCP9272391.1"/>
    </source>
</evidence>
<name>A0ABT1LZS0_9MYCO</name>
<proteinExistence type="predicted"/>
<feature type="region of interest" description="Disordered" evidence="1">
    <location>
        <begin position="1"/>
        <end position="56"/>
    </location>
</feature>
<dbReference type="EMBL" id="JANDBD010000003">
    <property type="protein sequence ID" value="MCP9272391.1"/>
    <property type="molecule type" value="Genomic_DNA"/>
</dbReference>
<evidence type="ECO:0000313" key="3">
    <source>
        <dbReference type="Proteomes" id="UP001651690"/>
    </source>
</evidence>
<protein>
    <submittedName>
        <fullName evidence="2">Uncharacterized protein</fullName>
    </submittedName>
</protein>
<comment type="caution">
    <text evidence="2">The sequence shown here is derived from an EMBL/GenBank/DDBJ whole genome shotgun (WGS) entry which is preliminary data.</text>
</comment>
<dbReference type="RefSeq" id="WP_255059572.1">
    <property type="nucleotide sequence ID" value="NZ_JANDBD010000003.1"/>
</dbReference>
<dbReference type="Proteomes" id="UP001651690">
    <property type="component" value="Unassembled WGS sequence"/>
</dbReference>
<keyword evidence="3" id="KW-1185">Reference proteome</keyword>
<sequence>MDLSQPASSTVPSRRSACTTVSTLSAMTSRDTSEKCMPSWPIEMPSDTEMVPNSSG</sequence>
<evidence type="ECO:0000256" key="1">
    <source>
        <dbReference type="SAM" id="MobiDB-lite"/>
    </source>
</evidence>